<dbReference type="PANTHER" id="PTHR12526">
    <property type="entry name" value="GLYCOSYLTRANSFERASE"/>
    <property type="match status" value="1"/>
</dbReference>
<protein>
    <submittedName>
        <fullName evidence="3">Glycosyltransferase</fullName>
        <ecNumber evidence="3">2.4.-.-</ecNumber>
    </submittedName>
</protein>
<dbReference type="RefSeq" id="WP_311795973.1">
    <property type="nucleotide sequence ID" value="NZ_JARPXT010000012.1"/>
</dbReference>
<evidence type="ECO:0000256" key="2">
    <source>
        <dbReference type="ARBA" id="ARBA00022679"/>
    </source>
</evidence>
<accession>A0AAJ2IXS6</accession>
<dbReference type="Proteomes" id="UP001257962">
    <property type="component" value="Unassembled WGS sequence"/>
</dbReference>
<dbReference type="PANTHER" id="PTHR12526:SF629">
    <property type="entry name" value="TEICHURONIC ACID BIOSYNTHESIS GLYCOSYLTRANSFERASE TUAH-RELATED"/>
    <property type="match status" value="1"/>
</dbReference>
<evidence type="ECO:0000313" key="4">
    <source>
        <dbReference type="Proteomes" id="UP001257962"/>
    </source>
</evidence>
<dbReference type="Pfam" id="PF13692">
    <property type="entry name" value="Glyco_trans_1_4"/>
    <property type="match status" value="1"/>
</dbReference>
<dbReference type="GO" id="GO:0016757">
    <property type="term" value="F:glycosyltransferase activity"/>
    <property type="evidence" value="ECO:0007669"/>
    <property type="project" value="UniProtKB-KW"/>
</dbReference>
<sequence>MGYNFVIQPFHDFRKWETEGYRTRDAHFFQQLEKRKDVDNIIIINRPLSLAERILKGDSIKNLGTFIIREKFFSIRKIGEKSYVFDFYTPDFFNVVIQKRKWWDTIFRTKKITEKIEFGLKYLNIFEYILLVQNPMAIGLSERLNYKFLIFDVIDNWLEHPQMKSITPTIRSNYSEVEEKADLIISVSKNNKEIFTENLKRFTEITNGVDFDKFSVLGSVNFNTDTPIIGYIGKIQERFNLDLLVRLANLNKNYQFNIYGPLLSLKKEIKEVERKHQNINFIGEVSYEELPKIINTFDIGIIPHEVSKFTQSMNPLKLYEYLSCGVPVVSSKVNGVEGISQFVSVCSNDDEFIEKFSELIEKLNYYDKNEVRESLDKSFSWENKTQQLMDEIIKYE</sequence>
<gene>
    <name evidence="3" type="ORF">P7D34_10680</name>
</gene>
<name>A0AAJ2IXS6_9LACT</name>
<keyword evidence="2 3" id="KW-0808">Transferase</keyword>
<keyword evidence="1 3" id="KW-0328">Glycosyltransferase</keyword>
<dbReference type="EMBL" id="JARPYC010000014">
    <property type="protein sequence ID" value="MDT2667674.1"/>
    <property type="molecule type" value="Genomic_DNA"/>
</dbReference>
<evidence type="ECO:0000313" key="3">
    <source>
        <dbReference type="EMBL" id="MDT2667674.1"/>
    </source>
</evidence>
<comment type="caution">
    <text evidence="3">The sequence shown here is derived from an EMBL/GenBank/DDBJ whole genome shotgun (WGS) entry which is preliminary data.</text>
</comment>
<dbReference type="EC" id="2.4.-.-" evidence="3"/>
<reference evidence="3" key="1">
    <citation type="submission" date="2023-03" db="EMBL/GenBank/DDBJ databases">
        <authorList>
            <person name="Shen W."/>
            <person name="Cai J."/>
        </authorList>
    </citation>
    <scope>NUCLEOTIDE SEQUENCE</scope>
    <source>
        <strain evidence="3">Y3</strain>
    </source>
</reference>
<dbReference type="SUPFAM" id="SSF53756">
    <property type="entry name" value="UDP-Glycosyltransferase/glycogen phosphorylase"/>
    <property type="match status" value="1"/>
</dbReference>
<organism evidence="3 4">
    <name type="scientific">Lactococcus petauri</name>
    <dbReference type="NCBI Taxonomy" id="1940789"/>
    <lineage>
        <taxon>Bacteria</taxon>
        <taxon>Bacillati</taxon>
        <taxon>Bacillota</taxon>
        <taxon>Bacilli</taxon>
        <taxon>Lactobacillales</taxon>
        <taxon>Streptococcaceae</taxon>
        <taxon>Lactococcus</taxon>
    </lineage>
</organism>
<proteinExistence type="predicted"/>
<dbReference type="Gene3D" id="3.40.50.2000">
    <property type="entry name" value="Glycogen Phosphorylase B"/>
    <property type="match status" value="1"/>
</dbReference>
<dbReference type="AlphaFoldDB" id="A0AAJ2IXS6"/>
<evidence type="ECO:0000256" key="1">
    <source>
        <dbReference type="ARBA" id="ARBA00022676"/>
    </source>
</evidence>